<sequence>MRTSLLVVIATVAIQMVATPTMAGLVGGFKPIENIGDPHVQELGGWAVTEHVKKANDGLKFTNVVSGDVQVVAGLKYRLIVDVSDSNGEDAKYQAVVWERDWLNSRELLSFNPAN</sequence>
<dbReference type="InterPro" id="IPR018073">
    <property type="entry name" value="Prot_inh_cystat_CS"/>
</dbReference>
<dbReference type="SMART" id="SM00043">
    <property type="entry name" value="CY"/>
    <property type="match status" value="1"/>
</dbReference>
<comment type="similarity">
    <text evidence="1">Belongs to the cystatin family. Phytocystatin subfamily.</text>
</comment>
<protein>
    <recommendedName>
        <fullName evidence="5">Cystatin domain-containing protein</fullName>
    </recommendedName>
</protein>
<evidence type="ECO:0000256" key="4">
    <source>
        <dbReference type="SAM" id="SignalP"/>
    </source>
</evidence>
<dbReference type="OrthoDB" id="752087at2759"/>
<gene>
    <name evidence="6" type="ORF">HU200_014061</name>
</gene>
<dbReference type="PANTHER" id="PTHR47116">
    <property type="entry name" value="PHLOEM FILAMENT PROTEIN"/>
    <property type="match status" value="1"/>
</dbReference>
<feature type="chain" id="PRO_5033008508" description="Cystatin domain-containing protein" evidence="4">
    <location>
        <begin position="29"/>
        <end position="115"/>
    </location>
</feature>
<accession>A0A835FCL7</accession>
<evidence type="ECO:0000256" key="2">
    <source>
        <dbReference type="ARBA" id="ARBA00022690"/>
    </source>
</evidence>
<dbReference type="Proteomes" id="UP000636709">
    <property type="component" value="Unassembled WGS sequence"/>
</dbReference>
<feature type="domain" description="Cystatin" evidence="5">
    <location>
        <begin position="24"/>
        <end position="114"/>
    </location>
</feature>
<dbReference type="AlphaFoldDB" id="A0A835FCL7"/>
<evidence type="ECO:0000259" key="5">
    <source>
        <dbReference type="SMART" id="SM00043"/>
    </source>
</evidence>
<keyword evidence="7" id="KW-1185">Reference proteome</keyword>
<dbReference type="EMBL" id="JACEFO010001389">
    <property type="protein sequence ID" value="KAF8737624.1"/>
    <property type="molecule type" value="Genomic_DNA"/>
</dbReference>
<dbReference type="PROSITE" id="PS00287">
    <property type="entry name" value="CYSTATIN"/>
    <property type="match status" value="1"/>
</dbReference>
<name>A0A835FCL7_9POAL</name>
<feature type="signal peptide" evidence="4">
    <location>
        <begin position="1"/>
        <end position="28"/>
    </location>
</feature>
<dbReference type="CDD" id="cd00042">
    <property type="entry name" value="CY"/>
    <property type="match status" value="1"/>
</dbReference>
<comment type="caution">
    <text evidence="6">The sequence shown here is derived from an EMBL/GenBank/DDBJ whole genome shotgun (WGS) entry which is preliminary data.</text>
</comment>
<keyword evidence="3" id="KW-0789">Thiol protease inhibitor</keyword>
<evidence type="ECO:0000256" key="3">
    <source>
        <dbReference type="ARBA" id="ARBA00022704"/>
    </source>
</evidence>
<dbReference type="GO" id="GO:0004869">
    <property type="term" value="F:cysteine-type endopeptidase inhibitor activity"/>
    <property type="evidence" value="ECO:0007669"/>
    <property type="project" value="UniProtKB-KW"/>
</dbReference>
<dbReference type="Gene3D" id="3.10.450.10">
    <property type="match status" value="1"/>
</dbReference>
<keyword evidence="2" id="KW-0646">Protease inhibitor</keyword>
<evidence type="ECO:0000313" key="7">
    <source>
        <dbReference type="Proteomes" id="UP000636709"/>
    </source>
</evidence>
<evidence type="ECO:0000313" key="6">
    <source>
        <dbReference type="EMBL" id="KAF8737624.1"/>
    </source>
</evidence>
<reference evidence="6" key="1">
    <citation type="submission" date="2020-07" db="EMBL/GenBank/DDBJ databases">
        <title>Genome sequence and genetic diversity analysis of an under-domesticated orphan crop, white fonio (Digitaria exilis).</title>
        <authorList>
            <person name="Bennetzen J.L."/>
            <person name="Chen S."/>
            <person name="Ma X."/>
            <person name="Wang X."/>
            <person name="Yssel A.E.J."/>
            <person name="Chaluvadi S.R."/>
            <person name="Johnson M."/>
            <person name="Gangashetty P."/>
            <person name="Hamidou F."/>
            <person name="Sanogo M.D."/>
            <person name="Zwaenepoel A."/>
            <person name="Wallace J."/>
            <person name="Van De Peer Y."/>
            <person name="Van Deynze A."/>
        </authorList>
    </citation>
    <scope>NUCLEOTIDE SEQUENCE</scope>
    <source>
        <tissue evidence="6">Leaves</tissue>
    </source>
</reference>
<dbReference type="InterPro" id="IPR000010">
    <property type="entry name" value="Cystatin_dom"/>
</dbReference>
<proteinExistence type="inferred from homology"/>
<keyword evidence="4" id="KW-0732">Signal</keyword>
<dbReference type="SUPFAM" id="SSF54403">
    <property type="entry name" value="Cystatin/monellin"/>
    <property type="match status" value="1"/>
</dbReference>
<dbReference type="InterPro" id="IPR046350">
    <property type="entry name" value="Cystatin_sf"/>
</dbReference>
<dbReference type="InterPro" id="IPR027214">
    <property type="entry name" value="Cystatin"/>
</dbReference>
<organism evidence="6 7">
    <name type="scientific">Digitaria exilis</name>
    <dbReference type="NCBI Taxonomy" id="1010633"/>
    <lineage>
        <taxon>Eukaryota</taxon>
        <taxon>Viridiplantae</taxon>
        <taxon>Streptophyta</taxon>
        <taxon>Embryophyta</taxon>
        <taxon>Tracheophyta</taxon>
        <taxon>Spermatophyta</taxon>
        <taxon>Magnoliopsida</taxon>
        <taxon>Liliopsida</taxon>
        <taxon>Poales</taxon>
        <taxon>Poaceae</taxon>
        <taxon>PACMAD clade</taxon>
        <taxon>Panicoideae</taxon>
        <taxon>Panicodae</taxon>
        <taxon>Paniceae</taxon>
        <taxon>Anthephorinae</taxon>
        <taxon>Digitaria</taxon>
    </lineage>
</organism>
<evidence type="ECO:0000256" key="1">
    <source>
        <dbReference type="ARBA" id="ARBA00007233"/>
    </source>
</evidence>
<dbReference type="Pfam" id="PF16845">
    <property type="entry name" value="SQAPI"/>
    <property type="match status" value="1"/>
</dbReference>